<feature type="transmembrane region" description="Helical" evidence="1">
    <location>
        <begin position="85"/>
        <end position="102"/>
    </location>
</feature>
<evidence type="ECO:0000256" key="1">
    <source>
        <dbReference type="SAM" id="Phobius"/>
    </source>
</evidence>
<feature type="transmembrane region" description="Helical" evidence="1">
    <location>
        <begin position="122"/>
        <end position="141"/>
    </location>
</feature>
<name>A0A563VKK6_9CYAN</name>
<accession>A0A563VKK6</accession>
<evidence type="ECO:0000313" key="3">
    <source>
        <dbReference type="Proteomes" id="UP000320055"/>
    </source>
</evidence>
<keyword evidence="1" id="KW-0472">Membrane</keyword>
<sequence>MFNTRELNLTSFSQNEAVTSIREASQDTPIIVDFDETLFLRNSTSEYLNSLQPRLVGSILTKVISFLKPWKLFNKFHEDAKSRDWFLVFIATILMPWNLFLWQKNARNMAIKYSNYELTKELNQNISANVIVATLGFKFIINPILKNMPVNYNQLIGCRFWQGLTDRHQGKLLMVKESLNDSQIAASILITDSLDDLPLLKQVAKPLLILWNKAQYNLPMSDVYFPMMYIHKVKRVGEEYIKKAILLDDLPLILLTFSWLSPQPFLHGLGISLLLISFWCIYEFGYYENDLVAEKYESNPVLSDTYHKSLVTMNWWQPWIWALSLGVAGVFFVVGSGLVTIFDGSYLINNAEKVAFLSLIPFAAWTGFLLLSRLCFWVYNYLNKQTRIWFYFVLQVCRYYGYLVVMGTNIAGISLLLAQVLARSISYIVYRYTGGIKANWPKLQEKFLRFLLFVLFIVSISIAESNISLLFNWHTAAIFVYCLVRAKMHIDQIVKTFGLIQQDKVKNLG</sequence>
<proteinExistence type="predicted"/>
<keyword evidence="3" id="KW-1185">Reference proteome</keyword>
<feature type="transmembrane region" description="Helical" evidence="1">
    <location>
        <begin position="399"/>
        <end position="422"/>
    </location>
</feature>
<keyword evidence="1" id="KW-1133">Transmembrane helix</keyword>
<dbReference type="Proteomes" id="UP000320055">
    <property type="component" value="Unassembled WGS sequence"/>
</dbReference>
<dbReference type="AlphaFoldDB" id="A0A563VKK6"/>
<feature type="transmembrane region" description="Helical" evidence="1">
    <location>
        <begin position="354"/>
        <end position="379"/>
    </location>
</feature>
<dbReference type="InterPro" id="IPR036412">
    <property type="entry name" value="HAD-like_sf"/>
</dbReference>
<evidence type="ECO:0000313" key="2">
    <source>
        <dbReference type="EMBL" id="VEP11948.1"/>
    </source>
</evidence>
<dbReference type="SUPFAM" id="SSF56784">
    <property type="entry name" value="HAD-like"/>
    <property type="match status" value="1"/>
</dbReference>
<dbReference type="EMBL" id="CAACVJ010000033">
    <property type="protein sequence ID" value="VEP11948.1"/>
    <property type="molecule type" value="Genomic_DNA"/>
</dbReference>
<organism evidence="2 3">
    <name type="scientific">Hyella patelloides LEGE 07179</name>
    <dbReference type="NCBI Taxonomy" id="945734"/>
    <lineage>
        <taxon>Bacteria</taxon>
        <taxon>Bacillati</taxon>
        <taxon>Cyanobacteriota</taxon>
        <taxon>Cyanophyceae</taxon>
        <taxon>Pleurocapsales</taxon>
        <taxon>Hyellaceae</taxon>
        <taxon>Hyella</taxon>
    </lineage>
</organism>
<gene>
    <name evidence="2" type="ORF">H1P_1280003</name>
</gene>
<feature type="transmembrane region" description="Helical" evidence="1">
    <location>
        <begin position="447"/>
        <end position="463"/>
    </location>
</feature>
<protein>
    <recommendedName>
        <fullName evidence="4">Haloacid dehalogenase-like hydrolase</fullName>
    </recommendedName>
</protein>
<feature type="transmembrane region" description="Helical" evidence="1">
    <location>
        <begin position="265"/>
        <end position="287"/>
    </location>
</feature>
<keyword evidence="1" id="KW-0812">Transmembrane</keyword>
<reference evidence="2 3" key="1">
    <citation type="submission" date="2019-01" db="EMBL/GenBank/DDBJ databases">
        <authorList>
            <person name="Brito A."/>
        </authorList>
    </citation>
    <scope>NUCLEOTIDE SEQUENCE [LARGE SCALE GENOMIC DNA]</scope>
    <source>
        <strain evidence="2">1</strain>
    </source>
</reference>
<evidence type="ECO:0008006" key="4">
    <source>
        <dbReference type="Google" id="ProtNLM"/>
    </source>
</evidence>
<feature type="transmembrane region" description="Helical" evidence="1">
    <location>
        <begin position="319"/>
        <end position="342"/>
    </location>
</feature>